<keyword evidence="1" id="KW-0812">Transmembrane</keyword>
<dbReference type="Proteomes" id="UP000261080">
    <property type="component" value="Unassembled WGS sequence"/>
</dbReference>
<keyword evidence="1" id="KW-0472">Membrane</keyword>
<feature type="transmembrane region" description="Helical" evidence="1">
    <location>
        <begin position="63"/>
        <end position="82"/>
    </location>
</feature>
<feature type="transmembrane region" description="Helical" evidence="1">
    <location>
        <begin position="89"/>
        <end position="112"/>
    </location>
</feature>
<dbReference type="AlphaFoldDB" id="A0A3E3K6I5"/>
<evidence type="ECO:0000256" key="1">
    <source>
        <dbReference type="SAM" id="Phobius"/>
    </source>
</evidence>
<evidence type="ECO:0000313" key="3">
    <source>
        <dbReference type="Proteomes" id="UP000261080"/>
    </source>
</evidence>
<keyword evidence="3" id="KW-1185">Reference proteome</keyword>
<proteinExistence type="predicted"/>
<dbReference type="EMBL" id="QVLX01000001">
    <property type="protein sequence ID" value="RGE90205.1"/>
    <property type="molecule type" value="Genomic_DNA"/>
</dbReference>
<feature type="transmembrane region" description="Helical" evidence="1">
    <location>
        <begin position="118"/>
        <end position="144"/>
    </location>
</feature>
<protein>
    <submittedName>
        <fullName evidence="2">Stage II sporulation protein M</fullName>
    </submittedName>
</protein>
<keyword evidence="1" id="KW-1133">Transmembrane helix</keyword>
<feature type="transmembrane region" description="Helical" evidence="1">
    <location>
        <begin position="12"/>
        <end position="33"/>
    </location>
</feature>
<dbReference type="OrthoDB" id="1905143at2"/>
<evidence type="ECO:0000313" key="2">
    <source>
        <dbReference type="EMBL" id="RGE90205.1"/>
    </source>
</evidence>
<reference evidence="2 3" key="1">
    <citation type="submission" date="2018-08" db="EMBL/GenBank/DDBJ databases">
        <title>A genome reference for cultivated species of the human gut microbiota.</title>
        <authorList>
            <person name="Zou Y."/>
            <person name="Xue W."/>
            <person name="Luo G."/>
        </authorList>
    </citation>
    <scope>NUCLEOTIDE SEQUENCE [LARGE SCALE GENOMIC DNA]</scope>
    <source>
        <strain evidence="2 3">AF37-2AT</strain>
    </source>
</reference>
<name>A0A3E3K6I5_9FIRM</name>
<organism evidence="2 3">
    <name type="scientific">Sellimonas intestinalis</name>
    <dbReference type="NCBI Taxonomy" id="1653434"/>
    <lineage>
        <taxon>Bacteria</taxon>
        <taxon>Bacillati</taxon>
        <taxon>Bacillota</taxon>
        <taxon>Clostridia</taxon>
        <taxon>Lachnospirales</taxon>
        <taxon>Lachnospiraceae</taxon>
        <taxon>Sellimonas</taxon>
    </lineage>
</organism>
<feature type="transmembrane region" description="Helical" evidence="1">
    <location>
        <begin position="156"/>
        <end position="177"/>
    </location>
</feature>
<gene>
    <name evidence="2" type="ORF">DW016_02875</name>
</gene>
<sequence length="185" mass="21002">MRRTKLVRIERAKQYFAVAFMAGFIGGILFANLTVRDYVTTSGIYNPYFLKQYAQSDIQAGEYILYLCGIRLIPLALIALLGQTRVRRILSIVVFAWAGFSAGTIVCAGILNMGIQGIVFWVIAMVPQFLFYAFAYLIVLWYFFTVPQSRWNLGKTLFVLLFMAAGLITEAYVNPILMQMFLDTL</sequence>
<accession>A0A3E3K6I5</accession>
<comment type="caution">
    <text evidence="2">The sequence shown here is derived from an EMBL/GenBank/DDBJ whole genome shotgun (WGS) entry which is preliminary data.</text>
</comment>